<protein>
    <submittedName>
        <fullName evidence="2">Uncharacterized protein</fullName>
    </submittedName>
</protein>
<evidence type="ECO:0000313" key="2">
    <source>
        <dbReference type="EMBL" id="KAF5377855.1"/>
    </source>
</evidence>
<comment type="caution">
    <text evidence="2">The sequence shown here is derived from an EMBL/GenBank/DDBJ whole genome shotgun (WGS) entry which is preliminary data.</text>
</comment>
<feature type="compositionally biased region" description="Low complexity" evidence="1">
    <location>
        <begin position="15"/>
        <end position="36"/>
    </location>
</feature>
<dbReference type="AlphaFoldDB" id="A0A8H5M1I6"/>
<feature type="compositionally biased region" description="Basic residues" evidence="1">
    <location>
        <begin position="1"/>
        <end position="14"/>
    </location>
</feature>
<keyword evidence="3" id="KW-1185">Reference proteome</keyword>
<accession>A0A8H5M1I6</accession>
<name>A0A8H5M1I6_9AGAR</name>
<evidence type="ECO:0000256" key="1">
    <source>
        <dbReference type="SAM" id="MobiDB-lite"/>
    </source>
</evidence>
<dbReference type="EMBL" id="JAACJP010000022">
    <property type="protein sequence ID" value="KAF5377855.1"/>
    <property type="molecule type" value="Genomic_DNA"/>
</dbReference>
<dbReference type="OrthoDB" id="10249433at2759"/>
<dbReference type="Proteomes" id="UP000565441">
    <property type="component" value="Unassembled WGS sequence"/>
</dbReference>
<proteinExistence type="predicted"/>
<sequence length="199" mass="20957">MSVAPRSHRPKHPPRTTSSPTTSLCSSSPPPASLTLASISTDTPLAAPSCSVSHLKSPPLHRPKAKFTAEELNTTRIRGLILHNSFTSNPGNVHLTELPGAIQIVAGGREALTMLARPAQKMLVLVSEHDEVVPCEMGAQVVRAVRGGTSADASSSAAAARAELKEGSEIQFVVIRGALHEKACNRHGWAEAVRAMGKI</sequence>
<evidence type="ECO:0000313" key="3">
    <source>
        <dbReference type="Proteomes" id="UP000565441"/>
    </source>
</evidence>
<reference evidence="2 3" key="1">
    <citation type="journal article" date="2020" name="ISME J.">
        <title>Uncovering the hidden diversity of litter-decomposition mechanisms in mushroom-forming fungi.</title>
        <authorList>
            <person name="Floudas D."/>
            <person name="Bentzer J."/>
            <person name="Ahren D."/>
            <person name="Johansson T."/>
            <person name="Persson P."/>
            <person name="Tunlid A."/>
        </authorList>
    </citation>
    <scope>NUCLEOTIDE SEQUENCE [LARGE SCALE GENOMIC DNA]</scope>
    <source>
        <strain evidence="2 3">CBS 661.87</strain>
    </source>
</reference>
<organism evidence="2 3">
    <name type="scientific">Tricholomella constricta</name>
    <dbReference type="NCBI Taxonomy" id="117010"/>
    <lineage>
        <taxon>Eukaryota</taxon>
        <taxon>Fungi</taxon>
        <taxon>Dikarya</taxon>
        <taxon>Basidiomycota</taxon>
        <taxon>Agaricomycotina</taxon>
        <taxon>Agaricomycetes</taxon>
        <taxon>Agaricomycetidae</taxon>
        <taxon>Agaricales</taxon>
        <taxon>Tricholomatineae</taxon>
        <taxon>Lyophyllaceae</taxon>
        <taxon>Tricholomella</taxon>
    </lineage>
</organism>
<feature type="region of interest" description="Disordered" evidence="1">
    <location>
        <begin position="1"/>
        <end position="36"/>
    </location>
</feature>
<gene>
    <name evidence="2" type="ORF">D9615_006825</name>
</gene>